<reference evidence="6" key="1">
    <citation type="submission" date="2020-01" db="EMBL/GenBank/DDBJ databases">
        <title>Genome Sequencing of Three Apophysomyces-Like Fungal Strains Confirms a Novel Fungal Genus in the Mucoromycota with divergent Burkholderia-like Endosymbiotic Bacteria.</title>
        <authorList>
            <person name="Stajich J.E."/>
            <person name="Macias A.M."/>
            <person name="Carter-House D."/>
            <person name="Lovett B."/>
            <person name="Kasson L.R."/>
            <person name="Berry K."/>
            <person name="Grigoriev I."/>
            <person name="Chang Y."/>
            <person name="Spatafora J."/>
            <person name="Kasson M.T."/>
        </authorList>
    </citation>
    <scope>NUCLEOTIDE SEQUENCE</scope>
    <source>
        <strain evidence="6">NRRL A-21654</strain>
    </source>
</reference>
<dbReference type="InterPro" id="IPR018612">
    <property type="entry name" value="NSRP1_N"/>
</dbReference>
<evidence type="ECO:0000259" key="5">
    <source>
        <dbReference type="Pfam" id="PF09745"/>
    </source>
</evidence>
<gene>
    <name evidence="6" type="ORF">EC973_008372</name>
</gene>
<accession>A0A8H7BSQ6</accession>
<evidence type="ECO:0000256" key="2">
    <source>
        <dbReference type="ARBA" id="ARBA00023054"/>
    </source>
</evidence>
<name>A0A8H7BSQ6_9FUNG</name>
<feature type="coiled-coil region" evidence="3">
    <location>
        <begin position="153"/>
        <end position="187"/>
    </location>
</feature>
<dbReference type="PANTHER" id="PTHR47845:SF1">
    <property type="entry name" value="NUCLEAR SPECKLE SPLICING REGULATORY PROTEIN 1 HOMOLOG"/>
    <property type="match status" value="1"/>
</dbReference>
<protein>
    <recommendedName>
        <fullName evidence="5">Nuclear speckle splicing regulatory protein 1 N-terminal domain-containing protein</fullName>
    </recommendedName>
</protein>
<feature type="region of interest" description="Disordered" evidence="4">
    <location>
        <begin position="264"/>
        <end position="379"/>
    </location>
</feature>
<dbReference type="Proteomes" id="UP000605846">
    <property type="component" value="Unassembled WGS sequence"/>
</dbReference>
<feature type="region of interest" description="Disordered" evidence="4">
    <location>
        <begin position="1"/>
        <end position="55"/>
    </location>
</feature>
<organism evidence="6 7">
    <name type="scientific">Apophysomyces ossiformis</name>
    <dbReference type="NCBI Taxonomy" id="679940"/>
    <lineage>
        <taxon>Eukaryota</taxon>
        <taxon>Fungi</taxon>
        <taxon>Fungi incertae sedis</taxon>
        <taxon>Mucoromycota</taxon>
        <taxon>Mucoromycotina</taxon>
        <taxon>Mucoromycetes</taxon>
        <taxon>Mucorales</taxon>
        <taxon>Mucorineae</taxon>
        <taxon>Mucoraceae</taxon>
        <taxon>Apophysomyces</taxon>
    </lineage>
</organism>
<feature type="compositionally biased region" description="Basic and acidic residues" evidence="4">
    <location>
        <begin position="279"/>
        <end position="379"/>
    </location>
</feature>
<evidence type="ECO:0000256" key="1">
    <source>
        <dbReference type="ARBA" id="ARBA00010126"/>
    </source>
</evidence>
<feature type="domain" description="Nuclear speckle splicing regulatory protein 1 N-terminal" evidence="5">
    <location>
        <begin position="71"/>
        <end position="187"/>
    </location>
</feature>
<dbReference type="PANTHER" id="PTHR47845">
    <property type="entry name" value="NUCLEAR SPECKLE SPLICING REGULATORY PROTEIN 1 HOMOLOG"/>
    <property type="match status" value="1"/>
</dbReference>
<keyword evidence="7" id="KW-1185">Reference proteome</keyword>
<proteinExistence type="inferred from homology"/>
<keyword evidence="2 3" id="KW-0175">Coiled coil</keyword>
<dbReference type="Pfam" id="PF09745">
    <property type="entry name" value="NSRP1_N"/>
    <property type="match status" value="1"/>
</dbReference>
<sequence>MQKMKFGLNVPAKKGPKPVLNRHNAFSHQENEENEVEENQTQQQMKTKSKSHRTMINQQLSSYTTASKKIAEEHTKAIEEDPTIFDYDAVYDDLKNAERKQKEAMKTADTKQARYIQGLLEMAEIRKRDRLLAEEKKVAREREAEGDAYADKEEFTTEAYKKQKEELERIEAEERQREEKAQKKKSMTSFYRQVLDRKEASRLAFMKAMEEKSSAPDTSAPIPARQEADLDLKLAEQARLEGKTVRLNDSNEIVDKRELLGAGLNTKPKYGSFASLASTDERIRERQKEYDEYKRKKVEEYEKRKHEGRHDERERLSREVERQMLENREKEREEQERKQKEFERKIAEKRTTDESAMSAKERYLARKRQRLEQESKESS</sequence>
<evidence type="ECO:0000256" key="3">
    <source>
        <dbReference type="SAM" id="Coils"/>
    </source>
</evidence>
<dbReference type="AlphaFoldDB" id="A0A8H7BSQ6"/>
<feature type="coiled-coil region" evidence="3">
    <location>
        <begin position="87"/>
        <end position="114"/>
    </location>
</feature>
<dbReference type="GO" id="GO:0000381">
    <property type="term" value="P:regulation of alternative mRNA splicing, via spliceosome"/>
    <property type="evidence" value="ECO:0007669"/>
    <property type="project" value="InterPro"/>
</dbReference>
<evidence type="ECO:0000313" key="7">
    <source>
        <dbReference type="Proteomes" id="UP000605846"/>
    </source>
</evidence>
<comment type="caution">
    <text evidence="6">The sequence shown here is derived from an EMBL/GenBank/DDBJ whole genome shotgun (WGS) entry which is preliminary data.</text>
</comment>
<dbReference type="EMBL" id="JABAYA010000070">
    <property type="protein sequence ID" value="KAF7726865.1"/>
    <property type="molecule type" value="Genomic_DNA"/>
</dbReference>
<evidence type="ECO:0000256" key="4">
    <source>
        <dbReference type="SAM" id="MobiDB-lite"/>
    </source>
</evidence>
<comment type="similarity">
    <text evidence="1">Belongs to the NSRP1 family.</text>
</comment>
<dbReference type="OrthoDB" id="446635at2759"/>
<evidence type="ECO:0000313" key="6">
    <source>
        <dbReference type="EMBL" id="KAF7726865.1"/>
    </source>
</evidence>
<dbReference type="InterPro" id="IPR053246">
    <property type="entry name" value="NS_splicing_regulatory_protein"/>
</dbReference>